<evidence type="ECO:0000313" key="9">
    <source>
        <dbReference type="Proteomes" id="UP000650616"/>
    </source>
</evidence>
<dbReference type="PANTHER" id="PTHR43033:SF1">
    <property type="entry name" value="TRNA(ILE)-LYSIDINE SYNTHASE-RELATED"/>
    <property type="match status" value="1"/>
</dbReference>
<comment type="similarity">
    <text evidence="6">Belongs to the tRNA(Ile)-lysidine synthase family.</text>
</comment>
<protein>
    <recommendedName>
        <fullName evidence="6">tRNA(Ile)-lysidine synthase</fullName>
        <ecNumber evidence="6">6.3.4.19</ecNumber>
    </recommendedName>
    <alternativeName>
        <fullName evidence="6">tRNA(Ile)-2-lysyl-cytidine synthase</fullName>
    </alternativeName>
    <alternativeName>
        <fullName evidence="6">tRNA(Ile)-lysidine synthetase</fullName>
    </alternativeName>
</protein>
<name>A0AAW3ZX28_9BACT</name>
<keyword evidence="3" id="KW-0547">Nucleotide-binding</keyword>
<evidence type="ECO:0000256" key="5">
    <source>
        <dbReference type="ARBA" id="ARBA00048539"/>
    </source>
</evidence>
<comment type="caution">
    <text evidence="6">Lacks conserved residue(s) required for the propagation of feature annotation.</text>
</comment>
<comment type="function">
    <text evidence="6">Ligates lysine onto the cytidine present at position 34 of the AUA codon-specific tRNA(Ile) that contains the anticodon CAU, in an ATP-dependent manner. Cytidine is converted to lysidine, thus changing the amino acid specificity of the tRNA from methionine to isoleucine.</text>
</comment>
<accession>A0AAW3ZX28</accession>
<dbReference type="RefSeq" id="WP_170015726.1">
    <property type="nucleotide sequence ID" value="NZ_CP012545.1"/>
</dbReference>
<proteinExistence type="inferred from homology"/>
<comment type="subcellular location">
    <subcellularLocation>
        <location evidence="6">Cytoplasm</location>
    </subcellularLocation>
</comment>
<reference evidence="8 9" key="1">
    <citation type="submission" date="2015-08" db="EMBL/GenBank/DDBJ databases">
        <title>Comparative genomics of the Campylobacter concisus group.</title>
        <authorList>
            <person name="Yee E."/>
            <person name="Chapman M.H."/>
            <person name="Huynh S."/>
            <person name="Bono J.L."/>
            <person name="On S.L."/>
            <person name="St Leger J."/>
            <person name="Foster G."/>
            <person name="Parker C.T."/>
            <person name="Miller W.G."/>
        </authorList>
    </citation>
    <scope>NUCLEOTIDE SEQUENCE [LARGE SCALE GENOMIC DNA]</scope>
    <source>
        <strain evidence="8 9">RM9337</strain>
    </source>
</reference>
<gene>
    <name evidence="6 8" type="primary">tilS</name>
    <name evidence="8" type="ORF">CCAL9337_03185</name>
</gene>
<dbReference type="AlphaFoldDB" id="A0AAW3ZX28"/>
<dbReference type="GO" id="GO:0005524">
    <property type="term" value="F:ATP binding"/>
    <property type="evidence" value="ECO:0007669"/>
    <property type="project" value="UniProtKB-KW"/>
</dbReference>
<dbReference type="InterPro" id="IPR012094">
    <property type="entry name" value="tRNA_Ile_lys_synt"/>
</dbReference>
<dbReference type="SUPFAM" id="SSF52402">
    <property type="entry name" value="Adenine nucleotide alpha hydrolases-like"/>
    <property type="match status" value="1"/>
</dbReference>
<organism evidence="8 9">
    <name type="scientific">Campylobacter californiensis</name>
    <dbReference type="NCBI Taxonomy" id="1032243"/>
    <lineage>
        <taxon>Bacteria</taxon>
        <taxon>Pseudomonadati</taxon>
        <taxon>Campylobacterota</taxon>
        <taxon>Epsilonproteobacteria</taxon>
        <taxon>Campylobacterales</taxon>
        <taxon>Campylobacteraceae</taxon>
        <taxon>Campylobacter</taxon>
    </lineage>
</organism>
<feature type="domain" description="tRNA(Ile)-lysidine/2-thiocytidine synthase N-terminal" evidence="7">
    <location>
        <begin position="17"/>
        <end position="189"/>
    </location>
</feature>
<keyword evidence="1 6" id="KW-0436">Ligase</keyword>
<evidence type="ECO:0000256" key="2">
    <source>
        <dbReference type="ARBA" id="ARBA00022694"/>
    </source>
</evidence>
<evidence type="ECO:0000256" key="3">
    <source>
        <dbReference type="ARBA" id="ARBA00022741"/>
    </source>
</evidence>
<dbReference type="EMBL" id="LIWG01000002">
    <property type="protein sequence ID" value="MBE3607736.1"/>
    <property type="molecule type" value="Genomic_DNA"/>
</dbReference>
<evidence type="ECO:0000256" key="6">
    <source>
        <dbReference type="HAMAP-Rule" id="MF_01161"/>
    </source>
</evidence>
<dbReference type="Pfam" id="PF01171">
    <property type="entry name" value="ATP_bind_3"/>
    <property type="match status" value="1"/>
</dbReference>
<keyword evidence="6" id="KW-0963">Cytoplasm</keyword>
<dbReference type="Proteomes" id="UP000650616">
    <property type="component" value="Unassembled WGS sequence"/>
</dbReference>
<dbReference type="GO" id="GO:0006400">
    <property type="term" value="P:tRNA modification"/>
    <property type="evidence" value="ECO:0007669"/>
    <property type="project" value="UniProtKB-UniRule"/>
</dbReference>
<dbReference type="CDD" id="cd01992">
    <property type="entry name" value="TilS_N"/>
    <property type="match status" value="1"/>
</dbReference>
<dbReference type="Gene3D" id="3.40.50.620">
    <property type="entry name" value="HUPs"/>
    <property type="match status" value="1"/>
</dbReference>
<dbReference type="GO" id="GO:0032267">
    <property type="term" value="F:tRNA(Ile)-lysidine synthase activity"/>
    <property type="evidence" value="ECO:0007669"/>
    <property type="project" value="UniProtKB-EC"/>
</dbReference>
<dbReference type="GO" id="GO:0005737">
    <property type="term" value="C:cytoplasm"/>
    <property type="evidence" value="ECO:0007669"/>
    <property type="project" value="UniProtKB-SubCell"/>
</dbReference>
<evidence type="ECO:0000256" key="1">
    <source>
        <dbReference type="ARBA" id="ARBA00022598"/>
    </source>
</evidence>
<dbReference type="PANTHER" id="PTHR43033">
    <property type="entry name" value="TRNA(ILE)-LYSIDINE SYNTHASE-RELATED"/>
    <property type="match status" value="1"/>
</dbReference>
<keyword evidence="9" id="KW-1185">Reference proteome</keyword>
<evidence type="ECO:0000259" key="7">
    <source>
        <dbReference type="Pfam" id="PF01171"/>
    </source>
</evidence>
<evidence type="ECO:0000313" key="8">
    <source>
        <dbReference type="EMBL" id="MBE3607736.1"/>
    </source>
</evidence>
<comment type="catalytic activity">
    <reaction evidence="5 6">
        <text>cytidine(34) in tRNA(Ile2) + L-lysine + ATP = lysidine(34) in tRNA(Ile2) + AMP + diphosphate + H(+)</text>
        <dbReference type="Rhea" id="RHEA:43744"/>
        <dbReference type="Rhea" id="RHEA-COMP:10625"/>
        <dbReference type="Rhea" id="RHEA-COMP:10670"/>
        <dbReference type="ChEBI" id="CHEBI:15378"/>
        <dbReference type="ChEBI" id="CHEBI:30616"/>
        <dbReference type="ChEBI" id="CHEBI:32551"/>
        <dbReference type="ChEBI" id="CHEBI:33019"/>
        <dbReference type="ChEBI" id="CHEBI:82748"/>
        <dbReference type="ChEBI" id="CHEBI:83665"/>
        <dbReference type="ChEBI" id="CHEBI:456215"/>
        <dbReference type="EC" id="6.3.4.19"/>
    </reaction>
</comment>
<keyword evidence="2 6" id="KW-0819">tRNA processing</keyword>
<dbReference type="HAMAP" id="MF_01161">
    <property type="entry name" value="tRNA_Ile_lys_synt"/>
    <property type="match status" value="1"/>
</dbReference>
<comment type="caution">
    <text evidence="8">The sequence shown here is derived from an EMBL/GenBank/DDBJ whole genome shotgun (WGS) entry which is preliminary data.</text>
</comment>
<dbReference type="NCBIfam" id="TIGR02432">
    <property type="entry name" value="lysidine_TilS_N"/>
    <property type="match status" value="1"/>
</dbReference>
<dbReference type="InterPro" id="IPR014729">
    <property type="entry name" value="Rossmann-like_a/b/a_fold"/>
</dbReference>
<dbReference type="EC" id="6.3.4.19" evidence="6"/>
<evidence type="ECO:0000256" key="4">
    <source>
        <dbReference type="ARBA" id="ARBA00022840"/>
    </source>
</evidence>
<sequence>MINLSKESIDALKNGKNLLAFSHGVDSSALFYLLNDAGVEFDIAIVDYNVRAQSKDEVKSAKALAKNFKKKIFTLSVKLEGGNFEAKAREIRYEFFKKIFLEHGYKNLILAHQLDDRLEWFMMQLSRGAGLLQMLGMNEHESREWCEIYRPLIGISKAEILAYLKEGKLAYFVDESNVDEKFKRNFIRAKFTTEFLANFKEGVARSFKILEAERTKFVPKISKISQDLYSVKYDENALNGIDRVAKTLGVVMSEAQRLECKRCLKGGCVISGRIAVGLYKDESVLIAPFVKTKMDKDFKEKCRILGIPAQIRGYLFSAGINLAELRF</sequence>
<keyword evidence="4" id="KW-0067">ATP-binding</keyword>
<dbReference type="InterPro" id="IPR011063">
    <property type="entry name" value="TilS/TtcA_N"/>
</dbReference>
<dbReference type="InterPro" id="IPR012795">
    <property type="entry name" value="tRNA_Ile_lys_synt_N"/>
</dbReference>